<dbReference type="EnsemblPlants" id="evm.model.02.427">
    <property type="protein sequence ID" value="cds.evm.model.02.427"/>
    <property type="gene ID" value="evm.TU.02.427"/>
</dbReference>
<reference evidence="2" key="1">
    <citation type="submission" date="2018-11" db="EMBL/GenBank/DDBJ databases">
        <authorList>
            <person name="Grassa J C."/>
        </authorList>
    </citation>
    <scope>NUCLEOTIDE SEQUENCE [LARGE SCALE GENOMIC DNA]</scope>
</reference>
<evidence type="ECO:0000256" key="1">
    <source>
        <dbReference type="SAM" id="Coils"/>
    </source>
</evidence>
<reference evidence="2" key="2">
    <citation type="submission" date="2021-03" db="UniProtKB">
        <authorList>
            <consortium name="EnsemblPlants"/>
        </authorList>
    </citation>
    <scope>IDENTIFICATION</scope>
</reference>
<proteinExistence type="predicted"/>
<accession>A0A803P110</accession>
<dbReference type="AlphaFoldDB" id="A0A803P110"/>
<protein>
    <submittedName>
        <fullName evidence="2">Uncharacterized protein</fullName>
    </submittedName>
</protein>
<evidence type="ECO:0000313" key="3">
    <source>
        <dbReference type="Proteomes" id="UP000596661"/>
    </source>
</evidence>
<name>A0A803P110_CANSA</name>
<dbReference type="EMBL" id="UZAU01000108">
    <property type="status" value="NOT_ANNOTATED_CDS"/>
    <property type="molecule type" value="Genomic_DNA"/>
</dbReference>
<dbReference type="Gramene" id="evm.model.02.427">
    <property type="protein sequence ID" value="cds.evm.model.02.427"/>
    <property type="gene ID" value="evm.TU.02.427"/>
</dbReference>
<keyword evidence="3" id="KW-1185">Reference proteome</keyword>
<organism evidence="2 3">
    <name type="scientific">Cannabis sativa</name>
    <name type="common">Hemp</name>
    <name type="synonym">Marijuana</name>
    <dbReference type="NCBI Taxonomy" id="3483"/>
    <lineage>
        <taxon>Eukaryota</taxon>
        <taxon>Viridiplantae</taxon>
        <taxon>Streptophyta</taxon>
        <taxon>Embryophyta</taxon>
        <taxon>Tracheophyta</taxon>
        <taxon>Spermatophyta</taxon>
        <taxon>Magnoliopsida</taxon>
        <taxon>eudicotyledons</taxon>
        <taxon>Gunneridae</taxon>
        <taxon>Pentapetalae</taxon>
        <taxon>rosids</taxon>
        <taxon>fabids</taxon>
        <taxon>Rosales</taxon>
        <taxon>Cannabaceae</taxon>
        <taxon>Cannabis</taxon>
    </lineage>
</organism>
<sequence>MQKEREMNWALKGRLEVERLQVYRRAIVLSAVCKAEISDGMHALPPVGPTMEVEALEKRVAYKVALLVERAAKEADTLVAELEQVKADSRDLHNANVTFLAELTEARLQVEGLQKENQQLEDENAHQARLIWSMRVVHDFYRETMERMSGAGSSTRLSGAQS</sequence>
<dbReference type="Proteomes" id="UP000596661">
    <property type="component" value="Chromosome 2"/>
</dbReference>
<keyword evidence="1" id="KW-0175">Coiled coil</keyword>
<feature type="coiled-coil region" evidence="1">
    <location>
        <begin position="68"/>
        <end position="130"/>
    </location>
</feature>
<evidence type="ECO:0000313" key="2">
    <source>
        <dbReference type="EnsemblPlants" id="cds.evm.model.02.427"/>
    </source>
</evidence>